<dbReference type="Gene3D" id="3.60.20.40">
    <property type="match status" value="1"/>
</dbReference>
<keyword evidence="3" id="KW-0378">Hydrolase</keyword>
<evidence type="ECO:0000313" key="6">
    <source>
        <dbReference type="Proteomes" id="UP001370348"/>
    </source>
</evidence>
<evidence type="ECO:0000256" key="4">
    <source>
        <dbReference type="ARBA" id="ARBA00023145"/>
    </source>
</evidence>
<dbReference type="Pfam" id="PF01019">
    <property type="entry name" value="G_glu_transpept"/>
    <property type="match status" value="1"/>
</dbReference>
<reference evidence="5 6" key="1">
    <citation type="submission" date="2021-12" db="EMBL/GenBank/DDBJ databases">
        <title>Discovery of the Pendulisporaceae a myxobacterial family with distinct sporulation behavior and unique specialized metabolism.</title>
        <authorList>
            <person name="Garcia R."/>
            <person name="Popoff A."/>
            <person name="Bader C.D."/>
            <person name="Loehr J."/>
            <person name="Walesch S."/>
            <person name="Walt C."/>
            <person name="Boldt J."/>
            <person name="Bunk B."/>
            <person name="Haeckl F.J.F.P.J."/>
            <person name="Gunesch A.P."/>
            <person name="Birkelbach J."/>
            <person name="Nuebel U."/>
            <person name="Pietschmann T."/>
            <person name="Bach T."/>
            <person name="Mueller R."/>
        </authorList>
    </citation>
    <scope>NUCLEOTIDE SEQUENCE [LARGE SCALE GENOMIC DNA]</scope>
    <source>
        <strain evidence="5 6">MSr11954</strain>
    </source>
</reference>
<gene>
    <name evidence="5" type="ORF">LZC94_43065</name>
</gene>
<dbReference type="InterPro" id="IPR043137">
    <property type="entry name" value="GGT_ssub_C"/>
</dbReference>
<dbReference type="EMBL" id="CP089984">
    <property type="protein sequence ID" value="WXB14594.1"/>
    <property type="molecule type" value="Genomic_DNA"/>
</dbReference>
<proteinExistence type="inferred from homology"/>
<keyword evidence="4" id="KW-0865">Zymogen</keyword>
<dbReference type="InterPro" id="IPR029055">
    <property type="entry name" value="Ntn_hydrolases_N"/>
</dbReference>
<protein>
    <submittedName>
        <fullName evidence="5">Gamma-glutamyltransferase family protein</fullName>
    </submittedName>
</protein>
<accession>A0ABZ2LYA6</accession>
<organism evidence="5 6">
    <name type="scientific">Pendulispora albinea</name>
    <dbReference type="NCBI Taxonomy" id="2741071"/>
    <lineage>
        <taxon>Bacteria</taxon>
        <taxon>Pseudomonadati</taxon>
        <taxon>Myxococcota</taxon>
        <taxon>Myxococcia</taxon>
        <taxon>Myxococcales</taxon>
        <taxon>Sorangiineae</taxon>
        <taxon>Pendulisporaceae</taxon>
        <taxon>Pendulispora</taxon>
    </lineage>
</organism>
<comment type="similarity">
    <text evidence="1">Belongs to the gamma-glutamyltransferase family.</text>
</comment>
<evidence type="ECO:0000256" key="1">
    <source>
        <dbReference type="ARBA" id="ARBA00009381"/>
    </source>
</evidence>
<dbReference type="PANTHER" id="PTHR43199">
    <property type="entry name" value="GLUTATHIONE HYDROLASE"/>
    <property type="match status" value="1"/>
</dbReference>
<dbReference type="InterPro" id="IPR051792">
    <property type="entry name" value="GGT_bact"/>
</dbReference>
<sequence>MNASFRAFLARSLPRRIPRAEGARLPIVFVAVFAVLLLAFPASRSNAAYPAAAEGPSAAVATENADATHAALETLRAGGNAVDGAITAALTLGVVNPISSGIGGGGFALVYLKKERKVLAFDFRETAPQKIDVERLLAQSGSNAPREQRGHAVGVPGEPAGLELLNLRYGKRSLAADALPAADLAARGFALGRHMTDSIAKLQEYIAVSPDLARVFFPGDHPLGFRSLVRRPELARTLTRFGAEGSRPFYAGDIGKKIVQAAKSAGGTLEESDLTAYRVKERAPLTRTFGSRTVYAMPAPSAGGLMLLEALSIFGADPSSMLGKLGFGSSEYLHMLAEVMRGALADRIRVAGDPDLETSVNEAYERALSADRMAARRQRLDPYKTHPAPEFKSQEQGTSHIVVADVEGNVVSLTTTVNGPFGARIVAGDTGILLNDELTDFSSPSDVSGFGVIGLGPNRARPGARPVSSMTPAIVLENSAPILAVGGSGGMRIASNVMQATLARLVFQMDPGACVSSPRIFVHGASPEVLVDPEIAEDVRAGMRARGEQVREERMLSSSVQMVAWDRRGPQPRLLATADPRKHGFAIAQ</sequence>
<dbReference type="SUPFAM" id="SSF56235">
    <property type="entry name" value="N-terminal nucleophile aminohydrolases (Ntn hydrolases)"/>
    <property type="match status" value="1"/>
</dbReference>
<dbReference type="Gene3D" id="1.10.246.130">
    <property type="match status" value="1"/>
</dbReference>
<keyword evidence="6" id="KW-1185">Reference proteome</keyword>
<keyword evidence="2" id="KW-0808">Transferase</keyword>
<dbReference type="InterPro" id="IPR043138">
    <property type="entry name" value="GGT_lsub"/>
</dbReference>
<dbReference type="PRINTS" id="PR01210">
    <property type="entry name" value="GGTRANSPTASE"/>
</dbReference>
<evidence type="ECO:0000313" key="5">
    <source>
        <dbReference type="EMBL" id="WXB14594.1"/>
    </source>
</evidence>
<evidence type="ECO:0000256" key="3">
    <source>
        <dbReference type="ARBA" id="ARBA00022801"/>
    </source>
</evidence>
<name>A0ABZ2LYA6_9BACT</name>
<dbReference type="PANTHER" id="PTHR43199:SF1">
    <property type="entry name" value="GLUTATHIONE HYDROLASE PROENZYME"/>
    <property type="match status" value="1"/>
</dbReference>
<dbReference type="Proteomes" id="UP001370348">
    <property type="component" value="Chromosome"/>
</dbReference>
<evidence type="ECO:0000256" key="2">
    <source>
        <dbReference type="ARBA" id="ARBA00022679"/>
    </source>
</evidence>
<dbReference type="RefSeq" id="WP_394824217.1">
    <property type="nucleotide sequence ID" value="NZ_CP089984.1"/>
</dbReference>